<dbReference type="Gene3D" id="3.40.50.10810">
    <property type="entry name" value="Tandem AAA-ATPase domain"/>
    <property type="match status" value="1"/>
</dbReference>
<dbReference type="RefSeq" id="WP_161348664.1">
    <property type="nucleotide sequence ID" value="NZ_BMGW01000023.1"/>
</dbReference>
<dbReference type="PANTHER" id="PTHR45766:SF6">
    <property type="entry name" value="SWI_SNF-RELATED MATRIX-ASSOCIATED ACTIN-DEPENDENT REGULATOR OF CHROMATIN SUBFAMILY A-LIKE PROTEIN 1"/>
    <property type="match status" value="1"/>
</dbReference>
<dbReference type="InterPro" id="IPR027417">
    <property type="entry name" value="P-loop_NTPase"/>
</dbReference>
<dbReference type="SUPFAM" id="SSF52540">
    <property type="entry name" value="P-loop containing nucleoside triphosphate hydrolases"/>
    <property type="match status" value="2"/>
</dbReference>
<dbReference type="OrthoDB" id="9814088at2"/>
<name>A0A6L8VP62_9RHOB</name>
<reference evidence="3 4" key="1">
    <citation type="submission" date="2020-01" db="EMBL/GenBank/DDBJ databases">
        <title>Frigidibacter albus SP32T (=CGMCC 1.13995T).</title>
        <authorList>
            <person name="Liao X."/>
        </authorList>
    </citation>
    <scope>NUCLEOTIDE SEQUENCE [LARGE SCALE GENOMIC DNA]</scope>
    <source>
        <strain evidence="3 4">SP32</strain>
    </source>
</reference>
<dbReference type="GO" id="GO:0005524">
    <property type="term" value="F:ATP binding"/>
    <property type="evidence" value="ECO:0007669"/>
    <property type="project" value="InterPro"/>
</dbReference>
<comment type="caution">
    <text evidence="3">The sequence shown here is derived from an EMBL/GenBank/DDBJ whole genome shotgun (WGS) entry which is preliminary data.</text>
</comment>
<dbReference type="EMBL" id="WWNR01000023">
    <property type="protein sequence ID" value="MZQ91282.1"/>
    <property type="molecule type" value="Genomic_DNA"/>
</dbReference>
<dbReference type="InterPro" id="IPR000330">
    <property type="entry name" value="SNF2_N"/>
</dbReference>
<accession>A0A6L8VP62</accession>
<evidence type="ECO:0000313" key="4">
    <source>
        <dbReference type="Proteomes" id="UP000477083"/>
    </source>
</evidence>
<dbReference type="InterPro" id="IPR014001">
    <property type="entry name" value="Helicase_ATP-bd"/>
</dbReference>
<feature type="domain" description="Helicase ATP-binding" evidence="2">
    <location>
        <begin position="51"/>
        <end position="234"/>
    </location>
</feature>
<sequence length="1032" mass="113459">MPDPRNFDPYHVFIATAHALRRDAERGALAMGATFGVAAEPLPFQLATVTHILSETRIRHLIADEVGLGKTIQAIMVLNALRSTDPAHQTAIVAPERLLAQWHEELWTRGHILGHIVDDTDRSRMQAWREATAAGLVSAPEDHPAARHHAASALLLRPKDVADQPDWLNPVRQHMLVIDEPQSLPREVLERLSQKADESRNDEAAYRQLLVLSATPRLGDPVWREIILGLLEPEKVRLAQDAGMSAAAYFEQQELAAARALVGLSSDALSVEGTVAYRSHAPTRRITRQTRADWGAYFPARDSRVCLIEPNAAEVGRLGLILTLIRMHATGGGASQGASDGPGGSGLDAAPWTTVRGLLRSRRSVREAIDRLGRALPGMAQVRQAALEDFGDSRLEALTDILSGIFGAEKDRERSGKPALSPEKVVIVAGDAGTIDMLETVLPRYFPQLAEGGIAALRRARAASESSFEDIRAMQEAIDPFVQGGARILLIGDWIQAGLNLQHSARNMIFYSVPWDPQTVDQLIGRIDRLSQASIRAARRGQRVPARIRLWRLVMRESPEEELSEALGALEVFDRPVPPVSEEVWAEINRLIAQLLTRPDPGKAAALARLAEIRETWAARGLASHLDRFAPLSLAQVQGFADRVGDIAARLHLAGEGEASAAERVETANIDWLQACGKAGGYLYEPSRRDQSDPPRLYSAFWYASRQTEPPFLLPDMDKDREWDDKAALLLRRKHLAVPPHRVVQLSAAGTQARDLRFFDHGDSIHDGLLRGWLSFGRPQFGCLPQGELVVKVGASHPALAWRGRPLLVTVAASRPPEPLSSGAAQDFASLDWFSASARESYLAQLDEGLAADRRWFQALMPTQFVSKASVLTENGWHLLDPQQTAMLLRAQPDHSDKTRVSGRLQRLPAPVGPACAQHDATIEAELKEPRSQDLHQVIKAWAGRKRVIEAEGSALARIFFNRAEARAKVDNQSMADARRGLVEADERRAALALHMARTRVDLTKAVIAKAIQSRPRTVLHACLRFVAPEGS</sequence>
<protein>
    <recommendedName>
        <fullName evidence="2">Helicase ATP-binding domain-containing protein</fullName>
    </recommendedName>
</protein>
<evidence type="ECO:0000313" key="3">
    <source>
        <dbReference type="EMBL" id="MZQ91282.1"/>
    </source>
</evidence>
<gene>
    <name evidence="3" type="ORF">GS660_19535</name>
</gene>
<dbReference type="InterPro" id="IPR038718">
    <property type="entry name" value="SNF2-like_sf"/>
</dbReference>
<dbReference type="PANTHER" id="PTHR45766">
    <property type="entry name" value="DNA ANNEALING HELICASE AND ENDONUCLEASE ZRANB3 FAMILY MEMBER"/>
    <property type="match status" value="1"/>
</dbReference>
<evidence type="ECO:0000259" key="2">
    <source>
        <dbReference type="PROSITE" id="PS51192"/>
    </source>
</evidence>
<keyword evidence="1" id="KW-0378">Hydrolase</keyword>
<dbReference type="PROSITE" id="PS51192">
    <property type="entry name" value="HELICASE_ATP_BIND_1"/>
    <property type="match status" value="1"/>
</dbReference>
<keyword evidence="4" id="KW-1185">Reference proteome</keyword>
<dbReference type="GO" id="GO:0016787">
    <property type="term" value="F:hydrolase activity"/>
    <property type="evidence" value="ECO:0007669"/>
    <property type="project" value="UniProtKB-KW"/>
</dbReference>
<organism evidence="3 4">
    <name type="scientific">Frigidibacter albus</name>
    <dbReference type="NCBI Taxonomy" id="1465486"/>
    <lineage>
        <taxon>Bacteria</taxon>
        <taxon>Pseudomonadati</taxon>
        <taxon>Pseudomonadota</taxon>
        <taxon>Alphaproteobacteria</taxon>
        <taxon>Rhodobacterales</taxon>
        <taxon>Paracoccaceae</taxon>
        <taxon>Frigidibacter</taxon>
    </lineage>
</organism>
<evidence type="ECO:0000256" key="1">
    <source>
        <dbReference type="ARBA" id="ARBA00022801"/>
    </source>
</evidence>
<dbReference type="AlphaFoldDB" id="A0A6L8VP62"/>
<dbReference type="Pfam" id="PF00176">
    <property type="entry name" value="SNF2-rel_dom"/>
    <property type="match status" value="1"/>
</dbReference>
<dbReference type="Proteomes" id="UP000477083">
    <property type="component" value="Unassembled WGS sequence"/>
</dbReference>
<dbReference type="Gene3D" id="3.40.50.300">
    <property type="entry name" value="P-loop containing nucleotide triphosphate hydrolases"/>
    <property type="match status" value="1"/>
</dbReference>
<dbReference type="SMART" id="SM00487">
    <property type="entry name" value="DEXDc"/>
    <property type="match status" value="1"/>
</dbReference>
<proteinExistence type="predicted"/>